<protein>
    <submittedName>
        <fullName evidence="2">VCBS repeat-containing protein</fullName>
    </submittedName>
</protein>
<reference evidence="2 3" key="1">
    <citation type="submission" date="2023-02" db="EMBL/GenBank/DDBJ databases">
        <authorList>
            <person name="Maleckis M."/>
        </authorList>
    </citation>
    <scope>NUCLEOTIDE SEQUENCE [LARGE SCALE GENOMIC DNA]</scope>
    <source>
        <strain evidence="2 3">P8-A2</strain>
    </source>
</reference>
<proteinExistence type="predicted"/>
<evidence type="ECO:0000313" key="3">
    <source>
        <dbReference type="Proteomes" id="UP001257627"/>
    </source>
</evidence>
<organism evidence="2 3">
    <name type="scientific">Streptomyces mirabilis</name>
    <dbReference type="NCBI Taxonomy" id="68239"/>
    <lineage>
        <taxon>Bacteria</taxon>
        <taxon>Bacillati</taxon>
        <taxon>Actinomycetota</taxon>
        <taxon>Actinomycetes</taxon>
        <taxon>Kitasatosporales</taxon>
        <taxon>Streptomycetaceae</taxon>
        <taxon>Streptomyces</taxon>
    </lineage>
</organism>
<accession>A0ABU3UPG2</accession>
<dbReference type="PANTHER" id="PTHR44103">
    <property type="entry name" value="PROPROTEIN CONVERTASE P"/>
    <property type="match status" value="1"/>
</dbReference>
<dbReference type="SUPFAM" id="SSF69318">
    <property type="entry name" value="Integrin alpha N-terminal domain"/>
    <property type="match status" value="1"/>
</dbReference>
<comment type="caution">
    <text evidence="2">The sequence shown here is derived from an EMBL/GenBank/DDBJ whole genome shotgun (WGS) entry which is preliminary data.</text>
</comment>
<dbReference type="RefSeq" id="WP_316733603.1">
    <property type="nucleotide sequence ID" value="NZ_JARAKF010000001.1"/>
</dbReference>
<dbReference type="PANTHER" id="PTHR44103:SF1">
    <property type="entry name" value="PROPROTEIN CONVERTASE P"/>
    <property type="match status" value="1"/>
</dbReference>
<dbReference type="InterPro" id="IPR013517">
    <property type="entry name" value="FG-GAP"/>
</dbReference>
<name>A0ABU3UPG2_9ACTN</name>
<dbReference type="EMBL" id="JARAKF010000001">
    <property type="protein sequence ID" value="MDU8995796.1"/>
    <property type="molecule type" value="Genomic_DNA"/>
</dbReference>
<evidence type="ECO:0000256" key="1">
    <source>
        <dbReference type="ARBA" id="ARBA00022729"/>
    </source>
</evidence>
<dbReference type="Proteomes" id="UP001257627">
    <property type="component" value="Unassembled WGS sequence"/>
</dbReference>
<dbReference type="Pfam" id="PF13517">
    <property type="entry name" value="FG-GAP_3"/>
    <property type="match status" value="1"/>
</dbReference>
<sequence>MGAGDLNGDGIGDLLAQDKANNLYRYDGTGKGTFKARVKLFGNWGGSYDAIVGVGDITGDGKADIVSRDTSGAVWRNNGNGKGSFGGRTKIATGWQGYKGLF</sequence>
<keyword evidence="3" id="KW-1185">Reference proteome</keyword>
<dbReference type="InterPro" id="IPR028994">
    <property type="entry name" value="Integrin_alpha_N"/>
</dbReference>
<evidence type="ECO:0000313" key="2">
    <source>
        <dbReference type="EMBL" id="MDU8995796.1"/>
    </source>
</evidence>
<keyword evidence="1" id="KW-0732">Signal</keyword>
<dbReference type="Gene3D" id="2.130.10.130">
    <property type="entry name" value="Integrin alpha, N-terminal"/>
    <property type="match status" value="1"/>
</dbReference>
<gene>
    <name evidence="2" type="ORF">PU648_26270</name>
</gene>